<proteinExistence type="predicted"/>
<sequence length="27" mass="3060">MGMLKRKICCFLSKVQSICGIHLHEAI</sequence>
<accession>A0A0A8YNH7</accession>
<name>A0A0A8YNH7_ARUDO</name>
<dbReference type="AlphaFoldDB" id="A0A0A8YNH7"/>
<organism evidence="1">
    <name type="scientific">Arundo donax</name>
    <name type="common">Giant reed</name>
    <name type="synonym">Donax arundinaceus</name>
    <dbReference type="NCBI Taxonomy" id="35708"/>
    <lineage>
        <taxon>Eukaryota</taxon>
        <taxon>Viridiplantae</taxon>
        <taxon>Streptophyta</taxon>
        <taxon>Embryophyta</taxon>
        <taxon>Tracheophyta</taxon>
        <taxon>Spermatophyta</taxon>
        <taxon>Magnoliopsida</taxon>
        <taxon>Liliopsida</taxon>
        <taxon>Poales</taxon>
        <taxon>Poaceae</taxon>
        <taxon>PACMAD clade</taxon>
        <taxon>Arundinoideae</taxon>
        <taxon>Arundineae</taxon>
        <taxon>Arundo</taxon>
    </lineage>
</organism>
<dbReference type="EMBL" id="GBRH01273653">
    <property type="protein sequence ID" value="JAD24242.1"/>
    <property type="molecule type" value="Transcribed_RNA"/>
</dbReference>
<reference evidence="1" key="2">
    <citation type="journal article" date="2015" name="Data Brief">
        <title>Shoot transcriptome of the giant reed, Arundo donax.</title>
        <authorList>
            <person name="Barrero R.A."/>
            <person name="Guerrero F.D."/>
            <person name="Moolhuijzen P."/>
            <person name="Goolsby J.A."/>
            <person name="Tidwell J."/>
            <person name="Bellgard S.E."/>
            <person name="Bellgard M.I."/>
        </authorList>
    </citation>
    <scope>NUCLEOTIDE SEQUENCE</scope>
    <source>
        <tissue evidence="1">Shoot tissue taken approximately 20 cm above the soil surface</tissue>
    </source>
</reference>
<evidence type="ECO:0000313" key="1">
    <source>
        <dbReference type="EMBL" id="JAD24242.1"/>
    </source>
</evidence>
<reference evidence="1" key="1">
    <citation type="submission" date="2014-09" db="EMBL/GenBank/DDBJ databases">
        <authorList>
            <person name="Magalhaes I.L.F."/>
            <person name="Oliveira U."/>
            <person name="Santos F.R."/>
            <person name="Vidigal T.H.D.A."/>
            <person name="Brescovit A.D."/>
            <person name="Santos A.J."/>
        </authorList>
    </citation>
    <scope>NUCLEOTIDE SEQUENCE</scope>
    <source>
        <tissue evidence="1">Shoot tissue taken approximately 20 cm above the soil surface</tissue>
    </source>
</reference>
<protein>
    <submittedName>
        <fullName evidence="1">Uncharacterized protein</fullName>
    </submittedName>
</protein>